<name>A0ABV2QGH5_9BURK</name>
<comment type="caution">
    <text evidence="2">The sequence shown here is derived from an EMBL/GenBank/DDBJ whole genome shotgun (WGS) entry which is preliminary data.</text>
</comment>
<feature type="region of interest" description="Disordered" evidence="1">
    <location>
        <begin position="26"/>
        <end position="52"/>
    </location>
</feature>
<reference evidence="2 3" key="1">
    <citation type="submission" date="2024-06" db="EMBL/GenBank/DDBJ databases">
        <title>Sorghum-associated microbial communities from plants grown in Nebraska, USA.</title>
        <authorList>
            <person name="Schachtman D."/>
        </authorList>
    </citation>
    <scope>NUCLEOTIDE SEQUENCE [LARGE SCALE GENOMIC DNA]</scope>
    <source>
        <strain evidence="2 3">2709</strain>
    </source>
</reference>
<dbReference type="Gene3D" id="2.120.10.30">
    <property type="entry name" value="TolB, C-terminal domain"/>
    <property type="match status" value="1"/>
</dbReference>
<evidence type="ECO:0008006" key="4">
    <source>
        <dbReference type="Google" id="ProtNLM"/>
    </source>
</evidence>
<feature type="compositionally biased region" description="Pro residues" evidence="1">
    <location>
        <begin position="33"/>
        <end position="51"/>
    </location>
</feature>
<evidence type="ECO:0000313" key="3">
    <source>
        <dbReference type="Proteomes" id="UP001549320"/>
    </source>
</evidence>
<dbReference type="Proteomes" id="UP001549320">
    <property type="component" value="Unassembled WGS sequence"/>
</dbReference>
<evidence type="ECO:0000313" key="2">
    <source>
        <dbReference type="EMBL" id="MET4580131.1"/>
    </source>
</evidence>
<dbReference type="InterPro" id="IPR011042">
    <property type="entry name" value="6-blade_b-propeller_TolB-like"/>
</dbReference>
<keyword evidence="3" id="KW-1185">Reference proteome</keyword>
<sequence length="389" mass="40662">MEEISSPKKLALAALFCSVLLGCGGGGDDRSSAPPPPAPPPVTPPPPPAPAGIPKVINGIATLLAGSLSDDPNIACGRIDSNTPEDSRFGLRTNAMAVKADGSVYLTDQPCASVSELENVDAVRKINPNGAVSTFARGDIISETMPLKSFVTANGLAFDQAGNLYVSDPRQFEVQIDRESCEISSSVPAIQPFGSRAGIWKITPGGNVSVFAGVLNESRSTYSGKGVDVAFLAPGNIQIDSTGLMHVYDRHAAPYRTIDSAGNVLEAPPPFNTHGGNFIASPQGDVYTPTYCTGTNTPIDLVNVRSGAIIAKDIPASLRIAVDARGNVYSASLGNPRLGTNAVVYKKSPTSERFEPVVTEVRDLHAIAVGPSNELFIKSGYAVIKVVFN</sequence>
<organism evidence="2 3">
    <name type="scientific">Ottowia thiooxydans</name>
    <dbReference type="NCBI Taxonomy" id="219182"/>
    <lineage>
        <taxon>Bacteria</taxon>
        <taxon>Pseudomonadati</taxon>
        <taxon>Pseudomonadota</taxon>
        <taxon>Betaproteobacteria</taxon>
        <taxon>Burkholderiales</taxon>
        <taxon>Comamonadaceae</taxon>
        <taxon>Ottowia</taxon>
    </lineage>
</organism>
<protein>
    <recommendedName>
        <fullName evidence="4">SMP-30/Gluconolactonase/LRE-like region domain-containing protein</fullName>
    </recommendedName>
</protein>
<dbReference type="SUPFAM" id="SSF101898">
    <property type="entry name" value="NHL repeat"/>
    <property type="match status" value="1"/>
</dbReference>
<accession>A0ABV2QGH5</accession>
<proteinExistence type="predicted"/>
<evidence type="ECO:0000256" key="1">
    <source>
        <dbReference type="SAM" id="MobiDB-lite"/>
    </source>
</evidence>
<gene>
    <name evidence="2" type="ORF">ABIE13_005270</name>
</gene>
<dbReference type="EMBL" id="JBEPSH010000014">
    <property type="protein sequence ID" value="MET4580131.1"/>
    <property type="molecule type" value="Genomic_DNA"/>
</dbReference>